<reference evidence="1" key="1">
    <citation type="submission" date="2023-06" db="EMBL/GenBank/DDBJ databases">
        <title>Male Hemibagrus guttatus genome.</title>
        <authorList>
            <person name="Bian C."/>
        </authorList>
    </citation>
    <scope>NUCLEOTIDE SEQUENCE</scope>
    <source>
        <strain evidence="1">Male_cb2023</strain>
        <tissue evidence="1">Muscle</tissue>
    </source>
</reference>
<organism evidence="1 2">
    <name type="scientific">Hemibagrus guttatus</name>
    <dbReference type="NCBI Taxonomy" id="175788"/>
    <lineage>
        <taxon>Eukaryota</taxon>
        <taxon>Metazoa</taxon>
        <taxon>Chordata</taxon>
        <taxon>Craniata</taxon>
        <taxon>Vertebrata</taxon>
        <taxon>Euteleostomi</taxon>
        <taxon>Actinopterygii</taxon>
        <taxon>Neopterygii</taxon>
        <taxon>Teleostei</taxon>
        <taxon>Ostariophysi</taxon>
        <taxon>Siluriformes</taxon>
        <taxon>Bagridae</taxon>
        <taxon>Hemibagrus</taxon>
    </lineage>
</organism>
<keyword evidence="2" id="KW-1185">Reference proteome</keyword>
<evidence type="ECO:0000313" key="2">
    <source>
        <dbReference type="Proteomes" id="UP001274896"/>
    </source>
</evidence>
<dbReference type="EMBL" id="JAUCMX010000025">
    <property type="protein sequence ID" value="KAK3511138.1"/>
    <property type="molecule type" value="Genomic_DNA"/>
</dbReference>
<evidence type="ECO:0000313" key="1">
    <source>
        <dbReference type="EMBL" id="KAK3511138.1"/>
    </source>
</evidence>
<accession>A0AAE0PZT2</accession>
<dbReference type="AlphaFoldDB" id="A0AAE0PZT2"/>
<sequence length="119" mass="13791">THYKPKERRLPTSTCSFRKWSPETEQTLRDCFEDTDWDVLQGLHSGNIEEVVDRTTDYINFCMDVVVPACALELGDPLQRIFNLSLEHERVPRWCKTSCIIPVPKKPHPGEVNDLHESP</sequence>
<protein>
    <submittedName>
        <fullName evidence="1">Uncharacterized protein</fullName>
    </submittedName>
</protein>
<proteinExistence type="predicted"/>
<comment type="caution">
    <text evidence="1">The sequence shown here is derived from an EMBL/GenBank/DDBJ whole genome shotgun (WGS) entry which is preliminary data.</text>
</comment>
<feature type="non-terminal residue" evidence="1">
    <location>
        <position position="1"/>
    </location>
</feature>
<gene>
    <name evidence="1" type="ORF">QTP70_032095</name>
</gene>
<name>A0AAE0PZT2_9TELE</name>
<dbReference type="Proteomes" id="UP001274896">
    <property type="component" value="Unassembled WGS sequence"/>
</dbReference>